<feature type="region of interest" description="Disordered" evidence="2">
    <location>
        <begin position="99"/>
        <end position="179"/>
    </location>
</feature>
<keyword evidence="1" id="KW-0479">Metal-binding</keyword>
<name>A0AAV2FS53_9ROSI</name>
<dbReference type="Pfam" id="PF00098">
    <property type="entry name" value="zf-CCHC"/>
    <property type="match status" value="1"/>
</dbReference>
<dbReference type="SMART" id="SM00343">
    <property type="entry name" value="ZnF_C2HC"/>
    <property type="match status" value="1"/>
</dbReference>
<evidence type="ECO:0000256" key="2">
    <source>
        <dbReference type="SAM" id="MobiDB-lite"/>
    </source>
</evidence>
<feature type="compositionally biased region" description="Basic and acidic residues" evidence="2">
    <location>
        <begin position="146"/>
        <end position="165"/>
    </location>
</feature>
<protein>
    <recommendedName>
        <fullName evidence="3">CCHC-type domain-containing protein</fullName>
    </recommendedName>
</protein>
<dbReference type="AlphaFoldDB" id="A0AAV2FS53"/>
<evidence type="ECO:0000313" key="4">
    <source>
        <dbReference type="EMBL" id="CAL1401189.1"/>
    </source>
</evidence>
<reference evidence="4 5" key="1">
    <citation type="submission" date="2024-04" db="EMBL/GenBank/DDBJ databases">
        <authorList>
            <person name="Fracassetti M."/>
        </authorList>
    </citation>
    <scope>NUCLEOTIDE SEQUENCE [LARGE SCALE GENOMIC DNA]</scope>
</reference>
<feature type="compositionally biased region" description="Polar residues" evidence="2">
    <location>
        <begin position="105"/>
        <end position="119"/>
    </location>
</feature>
<dbReference type="GO" id="GO:0008270">
    <property type="term" value="F:zinc ion binding"/>
    <property type="evidence" value="ECO:0007669"/>
    <property type="project" value="UniProtKB-KW"/>
</dbReference>
<dbReference type="PROSITE" id="PS50158">
    <property type="entry name" value="ZF_CCHC"/>
    <property type="match status" value="1"/>
</dbReference>
<gene>
    <name evidence="4" type="ORF">LTRI10_LOCUS41263</name>
</gene>
<dbReference type="PANTHER" id="PTHR31286">
    <property type="entry name" value="GLYCINE-RICH CELL WALL STRUCTURAL PROTEIN 1.8-LIKE"/>
    <property type="match status" value="1"/>
</dbReference>
<dbReference type="InterPro" id="IPR036875">
    <property type="entry name" value="Znf_CCHC_sf"/>
</dbReference>
<keyword evidence="5" id="KW-1185">Reference proteome</keyword>
<dbReference type="GO" id="GO:0003676">
    <property type="term" value="F:nucleic acid binding"/>
    <property type="evidence" value="ECO:0007669"/>
    <property type="project" value="InterPro"/>
</dbReference>
<dbReference type="InterPro" id="IPR040256">
    <property type="entry name" value="At4g02000-like"/>
</dbReference>
<dbReference type="EMBL" id="OZ034820">
    <property type="protein sequence ID" value="CAL1401189.1"/>
    <property type="molecule type" value="Genomic_DNA"/>
</dbReference>
<feature type="region of interest" description="Disordered" evidence="2">
    <location>
        <begin position="219"/>
        <end position="239"/>
    </location>
</feature>
<dbReference type="SUPFAM" id="SSF57756">
    <property type="entry name" value="Retrovirus zinc finger-like domains"/>
    <property type="match status" value="1"/>
</dbReference>
<accession>A0AAV2FS53</accession>
<evidence type="ECO:0000313" key="5">
    <source>
        <dbReference type="Proteomes" id="UP001497516"/>
    </source>
</evidence>
<keyword evidence="1" id="KW-0863">Zinc-finger</keyword>
<keyword evidence="1" id="KW-0862">Zinc</keyword>
<feature type="domain" description="CCHC-type" evidence="3">
    <location>
        <begin position="42"/>
        <end position="57"/>
    </location>
</feature>
<feature type="compositionally biased region" description="Basic and acidic residues" evidence="2">
    <location>
        <begin position="228"/>
        <end position="239"/>
    </location>
</feature>
<dbReference type="PANTHER" id="PTHR31286:SF99">
    <property type="entry name" value="DUF4283 DOMAIN-CONTAINING PROTEIN"/>
    <property type="match status" value="1"/>
</dbReference>
<dbReference type="Proteomes" id="UP001497516">
    <property type="component" value="Chromosome 7"/>
</dbReference>
<proteinExistence type="predicted"/>
<dbReference type="InterPro" id="IPR001878">
    <property type="entry name" value="Znf_CCHC"/>
</dbReference>
<evidence type="ECO:0000259" key="3">
    <source>
        <dbReference type="PROSITE" id="PS50158"/>
    </source>
</evidence>
<organism evidence="4 5">
    <name type="scientific">Linum trigynum</name>
    <dbReference type="NCBI Taxonomy" id="586398"/>
    <lineage>
        <taxon>Eukaryota</taxon>
        <taxon>Viridiplantae</taxon>
        <taxon>Streptophyta</taxon>
        <taxon>Embryophyta</taxon>
        <taxon>Tracheophyta</taxon>
        <taxon>Spermatophyta</taxon>
        <taxon>Magnoliopsida</taxon>
        <taxon>eudicotyledons</taxon>
        <taxon>Gunneridae</taxon>
        <taxon>Pentapetalae</taxon>
        <taxon>rosids</taxon>
        <taxon>fabids</taxon>
        <taxon>Malpighiales</taxon>
        <taxon>Linaceae</taxon>
        <taxon>Linum</taxon>
    </lineage>
</organism>
<evidence type="ECO:0000256" key="1">
    <source>
        <dbReference type="PROSITE-ProRule" id="PRU00047"/>
    </source>
</evidence>
<sequence length="239" mass="25981">MLQRGEFARIAIDLDMTKPLPTKVYLDGIQQQVLYENIPQICYECGKIGHLEDQCPECNPPHEIVLAVVSGDTLMNPPVSQSLELPTGYGPWMQVTRKSRKQTKNKMGNSSNLPLSISMDSGKIASKSGGKGKVDNHKGAISAENKGNKETKDEEKNARITKGESRGYGNRGCQREKEAQRLSGVAVEVTQRKKYTIKPNPGFEGPKLTSGTSLLFKIGPLAGSDSGPEQHDDSSPIGT</sequence>